<sequence length="658" mass="73370">MTTVETEHGGLQYLIHPQRLGTVSSLISKTKQRGEDTSVIVPVTGLTLEQFNCPDTFQIIENFNVCDDVWVYGFNETIVILDKGAPHINADGKYPQHRVYGFIPNDGEHLLDPGPYFIYNGGLHQAWRLYPDTLCAFNFGIIPRRLQDPHISVYDPVTVLSQDGIHKAIAVPSRLYYPKPTSEKPLSGVRFVIDDVFSVEGIKTTMSNEAWTVLESPSPSTSHLIKKLVELGAVIVGKTKTSQFGVLHTAWVDVPSPKNPRADGYQEALGSAPGAGSAIAGYGWVDCAVAMDTLSGVMETAEWYGLFALRLSHYWPFCAGMSLACPQLSAATFLSLSLERVRQAAHAATVNIASKEATAPNAIISLTDAFQDGERCNQRRLAAAFANLIEAKLPDGGVEIDLGKRWECRPSRVVKPKETLEVFMRSCAFDVYCYDFAKRHAPFVRKYIEKHKEDSGKLVTPTRPYWDDAVDYIWEEGNAVSDNEYEDHSARLVYFRKWFDEEISTSTSSPGAPIVILPTISGHTSRSRVHSPSQYAPTSQRMQNWDECLSSILQRPQLVLPIGRTWFKSTITNQAEVLPLCASLMGGKDCDLQLIELAAKVMYDHALAMHVYQGRFLWGDVKAWQEYVTEDPEQGEDTTKTMDAEVLEKVKAKSRVEF</sequence>
<evidence type="ECO:0000313" key="3">
    <source>
        <dbReference type="Proteomes" id="UP001303160"/>
    </source>
</evidence>
<dbReference type="SUPFAM" id="SSF75304">
    <property type="entry name" value="Amidase signature (AS) enzymes"/>
    <property type="match status" value="1"/>
</dbReference>
<dbReference type="PANTHER" id="PTHR46310:SF7">
    <property type="entry name" value="AMIDASE 1"/>
    <property type="match status" value="1"/>
</dbReference>
<reference evidence="2" key="1">
    <citation type="journal article" date="2023" name="Mol. Phylogenet. Evol.">
        <title>Genome-scale phylogeny and comparative genomics of the fungal order Sordariales.</title>
        <authorList>
            <person name="Hensen N."/>
            <person name="Bonometti L."/>
            <person name="Westerberg I."/>
            <person name="Brannstrom I.O."/>
            <person name="Guillou S."/>
            <person name="Cros-Aarteil S."/>
            <person name="Calhoun S."/>
            <person name="Haridas S."/>
            <person name="Kuo A."/>
            <person name="Mondo S."/>
            <person name="Pangilinan J."/>
            <person name="Riley R."/>
            <person name="LaButti K."/>
            <person name="Andreopoulos B."/>
            <person name="Lipzen A."/>
            <person name="Chen C."/>
            <person name="Yan M."/>
            <person name="Daum C."/>
            <person name="Ng V."/>
            <person name="Clum A."/>
            <person name="Steindorff A."/>
            <person name="Ohm R.A."/>
            <person name="Martin F."/>
            <person name="Silar P."/>
            <person name="Natvig D.O."/>
            <person name="Lalanne C."/>
            <person name="Gautier V."/>
            <person name="Ament-Velasquez S.L."/>
            <person name="Kruys A."/>
            <person name="Hutchinson M.I."/>
            <person name="Powell A.J."/>
            <person name="Barry K."/>
            <person name="Miller A.N."/>
            <person name="Grigoriev I.V."/>
            <person name="Debuchy R."/>
            <person name="Gladieux P."/>
            <person name="Hiltunen Thoren M."/>
            <person name="Johannesson H."/>
        </authorList>
    </citation>
    <scope>NUCLEOTIDE SEQUENCE</scope>
    <source>
        <strain evidence="2">CBS 315.58</strain>
    </source>
</reference>
<dbReference type="EMBL" id="MU863885">
    <property type="protein sequence ID" value="KAK4204038.1"/>
    <property type="molecule type" value="Genomic_DNA"/>
</dbReference>
<reference evidence="2" key="2">
    <citation type="submission" date="2023-05" db="EMBL/GenBank/DDBJ databases">
        <authorList>
            <consortium name="Lawrence Berkeley National Laboratory"/>
            <person name="Steindorff A."/>
            <person name="Hensen N."/>
            <person name="Bonometti L."/>
            <person name="Westerberg I."/>
            <person name="Brannstrom I.O."/>
            <person name="Guillou S."/>
            <person name="Cros-Aarteil S."/>
            <person name="Calhoun S."/>
            <person name="Haridas S."/>
            <person name="Kuo A."/>
            <person name="Mondo S."/>
            <person name="Pangilinan J."/>
            <person name="Riley R."/>
            <person name="Labutti K."/>
            <person name="Andreopoulos B."/>
            <person name="Lipzen A."/>
            <person name="Chen C."/>
            <person name="Yanf M."/>
            <person name="Daum C."/>
            <person name="Ng V."/>
            <person name="Clum A."/>
            <person name="Ohm R."/>
            <person name="Martin F."/>
            <person name="Silar P."/>
            <person name="Natvig D."/>
            <person name="Lalanne C."/>
            <person name="Gautier V."/>
            <person name="Ament-Velasquez S.L."/>
            <person name="Kruys A."/>
            <person name="Hutchinson M.I."/>
            <person name="Powell A.J."/>
            <person name="Barry K."/>
            <person name="Miller A.N."/>
            <person name="Grigoriev I.V."/>
            <person name="Debuchy R."/>
            <person name="Gladieux P."/>
            <person name="Thoren M.H."/>
            <person name="Johannesson H."/>
        </authorList>
    </citation>
    <scope>NUCLEOTIDE SEQUENCE</scope>
    <source>
        <strain evidence="2">CBS 315.58</strain>
    </source>
</reference>
<dbReference type="AlphaFoldDB" id="A0AAN7AY96"/>
<proteinExistence type="predicted"/>
<name>A0AAN7AY96_9PEZI</name>
<organism evidence="2 3">
    <name type="scientific">Triangularia verruculosa</name>
    <dbReference type="NCBI Taxonomy" id="2587418"/>
    <lineage>
        <taxon>Eukaryota</taxon>
        <taxon>Fungi</taxon>
        <taxon>Dikarya</taxon>
        <taxon>Ascomycota</taxon>
        <taxon>Pezizomycotina</taxon>
        <taxon>Sordariomycetes</taxon>
        <taxon>Sordariomycetidae</taxon>
        <taxon>Sordariales</taxon>
        <taxon>Podosporaceae</taxon>
        <taxon>Triangularia</taxon>
    </lineage>
</organism>
<dbReference type="Pfam" id="PF01425">
    <property type="entry name" value="Amidase"/>
    <property type="match status" value="1"/>
</dbReference>
<protein>
    <submittedName>
        <fullName evidence="2">Amidase signature domain-containing protein</fullName>
    </submittedName>
</protein>
<dbReference type="PANTHER" id="PTHR46310">
    <property type="entry name" value="AMIDASE 1"/>
    <property type="match status" value="1"/>
</dbReference>
<keyword evidence="3" id="KW-1185">Reference proteome</keyword>
<dbReference type="Proteomes" id="UP001303160">
    <property type="component" value="Unassembled WGS sequence"/>
</dbReference>
<dbReference type="InterPro" id="IPR023631">
    <property type="entry name" value="Amidase_dom"/>
</dbReference>
<gene>
    <name evidence="2" type="ORF">QBC40DRAFT_165845</name>
</gene>
<dbReference type="Gene3D" id="3.90.1300.10">
    <property type="entry name" value="Amidase signature (AS) domain"/>
    <property type="match status" value="1"/>
</dbReference>
<evidence type="ECO:0000259" key="1">
    <source>
        <dbReference type="Pfam" id="PF01425"/>
    </source>
</evidence>
<comment type="caution">
    <text evidence="2">The sequence shown here is derived from an EMBL/GenBank/DDBJ whole genome shotgun (WGS) entry which is preliminary data.</text>
</comment>
<dbReference type="InterPro" id="IPR036928">
    <property type="entry name" value="AS_sf"/>
</dbReference>
<evidence type="ECO:0000313" key="2">
    <source>
        <dbReference type="EMBL" id="KAK4204038.1"/>
    </source>
</evidence>
<accession>A0AAN7AY96</accession>
<feature type="domain" description="Amidase" evidence="1">
    <location>
        <begin position="158"/>
        <end position="293"/>
    </location>
</feature>